<organism evidence="1 2">
    <name type="scientific">Castor canadensis</name>
    <name type="common">American beaver</name>
    <dbReference type="NCBI Taxonomy" id="51338"/>
    <lineage>
        <taxon>Eukaryota</taxon>
        <taxon>Metazoa</taxon>
        <taxon>Chordata</taxon>
        <taxon>Craniata</taxon>
        <taxon>Vertebrata</taxon>
        <taxon>Euteleostomi</taxon>
        <taxon>Mammalia</taxon>
        <taxon>Eutheria</taxon>
        <taxon>Euarchontoglires</taxon>
        <taxon>Glires</taxon>
        <taxon>Rodentia</taxon>
        <taxon>Castorimorpha</taxon>
        <taxon>Castoridae</taxon>
        <taxon>Castor</taxon>
    </lineage>
</organism>
<keyword evidence="1" id="KW-1185">Reference proteome</keyword>
<sequence>MSKEVRSLSESEVQLWGTEEDDMTEGDLGYGLGRRPGGIYEVDISHLLTSRKRSDGKNFSPPPLPSKGEERSGAIFQYSKHKSLQDRHPQGSTIANYRRQSSTDSNSELSNEELRQCLHETLEEVEILKTELEASQRQLEGKEEALKILQSMAVLGKATSHTQAVLQKTMEQKKSLEKEINALQWEIEFDQNRFKNIEESWMQKYDRLNCDNAILKEDLKVKTAEIKTLKSENAVLNQQYLEALAMLDIEQQKIAQENICQDKSGFTEVSSLECLWISCLNCDCMVCVGCLCYVSVPNGGNAFGFKLAVLGACLCHGPGGSPCSCAKMAASTRKLVLQLKHELALLQKSKEEAYVMADAFRIAFEQQLMRKNDQALRLTQMGKICKKATKWISWRHPKEDGYSSLRSKKTLGQKLLSMLPSENDSKMAEDLDNPQEVLKMLIDLLNDKEEALAHQRKVSYMLARALEDKDTGSNEKKEKCPMKENAPFKNSWHKTSEFSVLHDPVHSGSQIFDSVGCIRSVQHLQTDLNYSKTLKRSRSLPLSIIF</sequence>
<reference evidence="2" key="1">
    <citation type="submission" date="2025-08" db="UniProtKB">
        <authorList>
            <consortium name="RefSeq"/>
        </authorList>
    </citation>
    <scope>IDENTIFICATION</scope>
</reference>
<dbReference type="RefSeq" id="XP_073933450.1">
    <property type="nucleotide sequence ID" value="XM_074077349.1"/>
</dbReference>
<proteinExistence type="predicted"/>
<evidence type="ECO:0000313" key="2">
    <source>
        <dbReference type="RefSeq" id="XP_073933450.1"/>
    </source>
</evidence>
<dbReference type="Proteomes" id="UP001732720">
    <property type="component" value="Chromosome 6"/>
</dbReference>
<name>A0AC58MVS5_CASCN</name>
<accession>A0AC58MVS5</accession>
<protein>
    <submittedName>
        <fullName evidence="2">Coiled-coil domain-containing protein 125 isoform X1</fullName>
    </submittedName>
</protein>
<evidence type="ECO:0000313" key="1">
    <source>
        <dbReference type="Proteomes" id="UP001732720"/>
    </source>
</evidence>
<gene>
    <name evidence="2" type="primary">Ccdc125</name>
</gene>